<dbReference type="EMBL" id="JAEMHM010000015">
    <property type="protein sequence ID" value="MBJ6726611.1"/>
    <property type="molecule type" value="Genomic_DNA"/>
</dbReference>
<organism evidence="1 2">
    <name type="scientific">Geomesophilobacter sediminis</name>
    <dbReference type="NCBI Taxonomy" id="2798584"/>
    <lineage>
        <taxon>Bacteria</taxon>
        <taxon>Pseudomonadati</taxon>
        <taxon>Thermodesulfobacteriota</taxon>
        <taxon>Desulfuromonadia</taxon>
        <taxon>Geobacterales</taxon>
        <taxon>Geobacteraceae</taxon>
        <taxon>Geomesophilobacter</taxon>
    </lineage>
</organism>
<proteinExistence type="predicted"/>
<sequence>MKQQQKQINNLCLSCRRTCKQEATALIASCPRYYAGPKIKRENWKQPGLPLDSTAEK</sequence>
<protein>
    <submittedName>
        <fullName evidence="1">Uncharacterized protein</fullName>
    </submittedName>
</protein>
<evidence type="ECO:0000313" key="2">
    <source>
        <dbReference type="Proteomes" id="UP000636888"/>
    </source>
</evidence>
<reference evidence="1" key="1">
    <citation type="submission" date="2020-12" db="EMBL/GenBank/DDBJ databases">
        <title>Geomonas sp. Red875, isolated from river sediment.</title>
        <authorList>
            <person name="Xu Z."/>
            <person name="Zhang Z."/>
            <person name="Masuda Y."/>
            <person name="Itoh H."/>
            <person name="Senoo K."/>
        </authorList>
    </citation>
    <scope>NUCLEOTIDE SEQUENCE</scope>
    <source>
        <strain evidence="1">Red875</strain>
    </source>
</reference>
<evidence type="ECO:0000313" key="1">
    <source>
        <dbReference type="EMBL" id="MBJ6726611.1"/>
    </source>
</evidence>
<gene>
    <name evidence="1" type="ORF">JFN93_18010</name>
</gene>
<accession>A0A8J7S6T5</accession>
<keyword evidence="2" id="KW-1185">Reference proteome</keyword>
<name>A0A8J7S6T5_9BACT</name>
<dbReference type="Proteomes" id="UP000636888">
    <property type="component" value="Unassembled WGS sequence"/>
</dbReference>
<comment type="caution">
    <text evidence="1">The sequence shown here is derived from an EMBL/GenBank/DDBJ whole genome shotgun (WGS) entry which is preliminary data.</text>
</comment>
<dbReference type="RefSeq" id="WP_199385517.1">
    <property type="nucleotide sequence ID" value="NZ_JAEMHM010000015.1"/>
</dbReference>
<dbReference type="AlphaFoldDB" id="A0A8J7S6T5"/>